<dbReference type="InterPro" id="IPR019675">
    <property type="entry name" value="DUF2550"/>
</dbReference>
<name>A0A9X1TY69_9CORY</name>
<keyword evidence="1" id="KW-0472">Membrane</keyword>
<dbReference type="Pfam" id="PF10739">
    <property type="entry name" value="DUF2550"/>
    <property type="match status" value="1"/>
</dbReference>
<feature type="transmembrane region" description="Helical" evidence="1">
    <location>
        <begin position="6"/>
        <end position="24"/>
    </location>
</feature>
<sequence>MDILMWLIVLVVLVLCGLGMWRFFMLRSQGSTVVLRRMPAEGVHGWRHGIINYRADHLSYYKLRSLSPVADLVVHRSDVSVSGHRPMAEAEASFLPEGMHILQLSVNGQDYEMAAQPEAEMALTAWVESAPSARQERLDRKYWRKHLGS</sequence>
<dbReference type="RefSeq" id="WP_236118906.1">
    <property type="nucleotide sequence ID" value="NZ_JAKGSI010000003.1"/>
</dbReference>
<keyword evidence="3" id="KW-1185">Reference proteome</keyword>
<gene>
    <name evidence="2" type="ORF">L1O03_07205</name>
</gene>
<proteinExistence type="predicted"/>
<evidence type="ECO:0000313" key="3">
    <source>
        <dbReference type="Proteomes" id="UP001139336"/>
    </source>
</evidence>
<dbReference type="Proteomes" id="UP001139336">
    <property type="component" value="Unassembled WGS sequence"/>
</dbReference>
<evidence type="ECO:0000256" key="1">
    <source>
        <dbReference type="SAM" id="Phobius"/>
    </source>
</evidence>
<comment type="caution">
    <text evidence="2">The sequence shown here is derived from an EMBL/GenBank/DDBJ whole genome shotgun (WGS) entry which is preliminary data.</text>
</comment>
<protein>
    <submittedName>
        <fullName evidence="2">DUF2550 domain-containing protein</fullName>
    </submittedName>
</protein>
<dbReference type="EMBL" id="JAKGSI010000003">
    <property type="protein sequence ID" value="MCF4006965.1"/>
    <property type="molecule type" value="Genomic_DNA"/>
</dbReference>
<keyword evidence="1" id="KW-1133">Transmembrane helix</keyword>
<organism evidence="2 3">
    <name type="scientific">Corynebacterium uropygiale</name>
    <dbReference type="NCBI Taxonomy" id="1775911"/>
    <lineage>
        <taxon>Bacteria</taxon>
        <taxon>Bacillati</taxon>
        <taxon>Actinomycetota</taxon>
        <taxon>Actinomycetes</taxon>
        <taxon>Mycobacteriales</taxon>
        <taxon>Corynebacteriaceae</taxon>
        <taxon>Corynebacterium</taxon>
    </lineage>
</organism>
<evidence type="ECO:0000313" key="2">
    <source>
        <dbReference type="EMBL" id="MCF4006965.1"/>
    </source>
</evidence>
<accession>A0A9X1TY69</accession>
<dbReference type="AlphaFoldDB" id="A0A9X1TY69"/>
<reference evidence="2" key="1">
    <citation type="submission" date="2022-01" db="EMBL/GenBank/DDBJ databases">
        <title>Corynebacterium sp. nov isolated from isolated from the feces of the greater white-fronted geese (Anser albifrons) at Poyang Lake, PR China.</title>
        <authorList>
            <person name="Liu Q."/>
        </authorList>
    </citation>
    <scope>NUCLEOTIDE SEQUENCE</scope>
    <source>
        <strain evidence="2">JCM 32435</strain>
    </source>
</reference>
<keyword evidence="1" id="KW-0812">Transmembrane</keyword>